<dbReference type="GO" id="GO:0016758">
    <property type="term" value="F:hexosyltransferase activity"/>
    <property type="evidence" value="ECO:0007669"/>
    <property type="project" value="TreeGrafter"/>
</dbReference>
<dbReference type="InterPro" id="IPR001296">
    <property type="entry name" value="Glyco_trans_1"/>
</dbReference>
<sequence length="412" mass="46480">MQIAFVSQYFHPEPFSNSEIAQAMQQRGHDVEVLTAVPNYPAGEFYDGYSNKQKRREIWKGIGIRRVFTLPRKSGALRLILNYFTFAITASWAARFGRWKKPDVVFVSQLSPVLMGLPAIILARRYKVPLVLWVQDIWPESATFTLGLKNPLLVKPLHWMSGWIYRRADHILVQSAAFPPMITRFGIPESKIRIFPNTAPDCYFPVDPKDAKDKARLVPQTGFRIMFAGNIGESQDFDTILDTAKALQADTDVQWVIIGSGRDLSRVQERVANEGLIDVFHFPGRHPQEEMSAFFAHADAMLVSLKDTPIFSLTVPYKIQSYMACGKPIIASLDGEGARIVGKAKAGVVSPACNPKALETAIRDMLGKTDLERKQMGQNSLHYFQQHYASDMLYDRLAQWLQKAADSCEPLK</sequence>
<evidence type="ECO:0000313" key="3">
    <source>
        <dbReference type="EMBL" id="AXX99204.1"/>
    </source>
</evidence>
<dbReference type="InterPro" id="IPR050194">
    <property type="entry name" value="Glycosyltransferase_grp1"/>
</dbReference>
<dbReference type="PANTHER" id="PTHR45947">
    <property type="entry name" value="SULFOQUINOVOSYL TRANSFERASE SQD2"/>
    <property type="match status" value="1"/>
</dbReference>
<name>A0A347UK26_9RHOB</name>
<dbReference type="EMBL" id="CP032125">
    <property type="protein sequence ID" value="AXX99204.1"/>
    <property type="molecule type" value="Genomic_DNA"/>
</dbReference>
<dbReference type="PANTHER" id="PTHR45947:SF3">
    <property type="entry name" value="SULFOQUINOVOSYL TRANSFERASE SQD2"/>
    <property type="match status" value="1"/>
</dbReference>
<accession>A0A347UK26</accession>
<evidence type="ECO:0000259" key="1">
    <source>
        <dbReference type="Pfam" id="PF00534"/>
    </source>
</evidence>
<feature type="domain" description="Glycosyl transferase family 1" evidence="1">
    <location>
        <begin position="210"/>
        <end position="380"/>
    </location>
</feature>
<dbReference type="CDD" id="cd03794">
    <property type="entry name" value="GT4_WbuB-like"/>
    <property type="match status" value="1"/>
</dbReference>
<reference evidence="3 4" key="1">
    <citation type="submission" date="2018-09" db="EMBL/GenBank/DDBJ databases">
        <title>Profundibacter amoris BAR1 gen. nov., sp. nov., a new member of the Roseobacter clade isolated at Lokis Castle Vent Field on the Arctic Mid-Oceanic Ridge.</title>
        <authorList>
            <person name="Le Moine Bauer S."/>
            <person name="Sjoeberg A.G."/>
            <person name="L'Haridon S."/>
            <person name="Stokke R."/>
            <person name="Roalkvam I."/>
            <person name="Steen I.H."/>
            <person name="Dahle H."/>
        </authorList>
    </citation>
    <scope>NUCLEOTIDE SEQUENCE [LARGE SCALE GENOMIC DNA]</scope>
    <source>
        <strain evidence="3 4">BAR1</strain>
    </source>
</reference>
<dbReference type="SUPFAM" id="SSF53756">
    <property type="entry name" value="UDP-Glycosyltransferase/glycogen phosphorylase"/>
    <property type="match status" value="1"/>
</dbReference>
<dbReference type="RefSeq" id="WP_118943856.1">
    <property type="nucleotide sequence ID" value="NZ_CP032125.1"/>
</dbReference>
<proteinExistence type="predicted"/>
<dbReference type="AlphaFoldDB" id="A0A347UK26"/>
<dbReference type="Gene3D" id="3.40.50.2000">
    <property type="entry name" value="Glycogen Phosphorylase B"/>
    <property type="match status" value="2"/>
</dbReference>
<dbReference type="Pfam" id="PF00534">
    <property type="entry name" value="Glycos_transf_1"/>
    <property type="match status" value="1"/>
</dbReference>
<gene>
    <name evidence="3" type="ORF">BAR1_15445</name>
</gene>
<organism evidence="3 4">
    <name type="scientific">Profundibacter amoris</name>
    <dbReference type="NCBI Taxonomy" id="2171755"/>
    <lineage>
        <taxon>Bacteria</taxon>
        <taxon>Pseudomonadati</taxon>
        <taxon>Pseudomonadota</taxon>
        <taxon>Alphaproteobacteria</taxon>
        <taxon>Rhodobacterales</taxon>
        <taxon>Paracoccaceae</taxon>
        <taxon>Profundibacter</taxon>
    </lineage>
</organism>
<keyword evidence="4" id="KW-1185">Reference proteome</keyword>
<evidence type="ECO:0000313" key="4">
    <source>
        <dbReference type="Proteomes" id="UP000261704"/>
    </source>
</evidence>
<evidence type="ECO:0000259" key="2">
    <source>
        <dbReference type="Pfam" id="PF13579"/>
    </source>
</evidence>
<dbReference type="InterPro" id="IPR028098">
    <property type="entry name" value="Glyco_trans_4-like_N"/>
</dbReference>
<feature type="domain" description="Glycosyltransferase subfamily 4-like N-terminal" evidence="2">
    <location>
        <begin position="19"/>
        <end position="197"/>
    </location>
</feature>
<protein>
    <submittedName>
        <fullName evidence="3">Glycosyltransferase WbuB</fullName>
    </submittedName>
</protein>
<keyword evidence="3" id="KW-0808">Transferase</keyword>
<dbReference type="Proteomes" id="UP000261704">
    <property type="component" value="Chromosome"/>
</dbReference>
<dbReference type="Pfam" id="PF13579">
    <property type="entry name" value="Glyco_trans_4_4"/>
    <property type="match status" value="1"/>
</dbReference>
<dbReference type="OrthoDB" id="185319at2"/>
<dbReference type="KEGG" id="pamo:BAR1_15445"/>